<dbReference type="SUPFAM" id="SSF52096">
    <property type="entry name" value="ClpP/crotonase"/>
    <property type="match status" value="1"/>
</dbReference>
<dbReference type="GO" id="GO:0004175">
    <property type="term" value="F:endopeptidase activity"/>
    <property type="evidence" value="ECO:0007669"/>
    <property type="project" value="TreeGrafter"/>
</dbReference>
<dbReference type="GO" id="GO:0006508">
    <property type="term" value="P:proteolysis"/>
    <property type="evidence" value="ECO:0007669"/>
    <property type="project" value="InterPro"/>
</dbReference>
<gene>
    <name evidence="2" type="ORF">GJV77_04365</name>
</gene>
<dbReference type="Pfam" id="PF03572">
    <property type="entry name" value="Peptidase_S41"/>
    <property type="match status" value="1"/>
</dbReference>
<proteinExistence type="predicted"/>
<dbReference type="OrthoDB" id="5480566at2"/>
<dbReference type="InterPro" id="IPR029045">
    <property type="entry name" value="ClpP/crotonase-like_dom_sf"/>
</dbReference>
<evidence type="ECO:0000313" key="2">
    <source>
        <dbReference type="EMBL" id="MTH29154.1"/>
    </source>
</evidence>
<accession>A0A7K1GLQ0</accession>
<sequence>MIKKSMLLLVCLFVQTLVLGQKKYDELTKDDYLKDFDVLVDIIKNQHPNPYRFITEKKFDSSVKKLRAELASEPTYAKFLLSNPLPFIKDAHSGLTTDLLIFEDFSKTATFFPLSTIVFDNMVFVNQYNNSISAGAVIERVNGKTTAELLDNIRISADGCIDAINAKDFTLYVSLMYSGVSEYTIEYRESLMSEELKTITLPSVDYARSYYNSQKSILPIDLISYSYGIFGQQLNKQTYKLTIKSFGFSEEYAYHKLSNFFEELNEKGVKNLILDIRGNGGGLLSNIPLYYSFISREKMFKNNYRYATKVLDIKVRENLVDNNGRPISEMDIKNMDNFMYQRYDEVEGQDYYYGNNRLDESYVENYPRDRRAFEGDVYLLIDNNTVSAATYFAALFKENNRGVIVGQETRTCSNFTTASWFINYKLPNTQTIVDLPRSEVFFNDSIGQNKGCRGVIPDVETSLDQFYKGLNEVEDPEVSIVLDLIEQKSAI</sequence>
<dbReference type="Proteomes" id="UP000488936">
    <property type="component" value="Unassembled WGS sequence"/>
</dbReference>
<dbReference type="AlphaFoldDB" id="A0A7K1GLQ0"/>
<comment type="caution">
    <text evidence="2">The sequence shown here is derived from an EMBL/GenBank/DDBJ whole genome shotgun (WGS) entry which is preliminary data.</text>
</comment>
<evidence type="ECO:0000259" key="1">
    <source>
        <dbReference type="Pfam" id="PF03572"/>
    </source>
</evidence>
<dbReference type="InterPro" id="IPR005151">
    <property type="entry name" value="Tail-specific_protease"/>
</dbReference>
<protein>
    <submittedName>
        <fullName evidence="2">Peptidase S41</fullName>
    </submittedName>
</protein>
<dbReference type="EMBL" id="WMJY01000006">
    <property type="protein sequence ID" value="MTH29154.1"/>
    <property type="molecule type" value="Genomic_DNA"/>
</dbReference>
<dbReference type="Gene3D" id="3.90.226.10">
    <property type="entry name" value="2-enoyl-CoA Hydratase, Chain A, domain 1"/>
    <property type="match status" value="1"/>
</dbReference>
<dbReference type="GO" id="GO:0008236">
    <property type="term" value="F:serine-type peptidase activity"/>
    <property type="evidence" value="ECO:0007669"/>
    <property type="project" value="InterPro"/>
</dbReference>
<evidence type="ECO:0000313" key="3">
    <source>
        <dbReference type="Proteomes" id="UP000488936"/>
    </source>
</evidence>
<keyword evidence="3" id="KW-1185">Reference proteome</keyword>
<dbReference type="PANTHER" id="PTHR32060:SF22">
    <property type="entry name" value="CARBOXYL-TERMINAL-PROCESSING PEPTIDASE 3, CHLOROPLASTIC"/>
    <property type="match status" value="1"/>
</dbReference>
<organism evidence="2 3">
    <name type="scientific">Myroides pelagicus</name>
    <dbReference type="NCBI Taxonomy" id="270914"/>
    <lineage>
        <taxon>Bacteria</taxon>
        <taxon>Pseudomonadati</taxon>
        <taxon>Bacteroidota</taxon>
        <taxon>Flavobacteriia</taxon>
        <taxon>Flavobacteriales</taxon>
        <taxon>Flavobacteriaceae</taxon>
        <taxon>Myroides</taxon>
    </lineage>
</organism>
<name>A0A7K1GLQ0_9FLAO</name>
<feature type="domain" description="Tail specific protease" evidence="1">
    <location>
        <begin position="241"/>
        <end position="460"/>
    </location>
</feature>
<dbReference type="PANTHER" id="PTHR32060">
    <property type="entry name" value="TAIL-SPECIFIC PROTEASE"/>
    <property type="match status" value="1"/>
</dbReference>
<reference evidence="2 3" key="1">
    <citation type="journal article" date="2006" name="Int. J. Syst. Evol. Microbiol.">
        <title>Myroides pelagicus sp. nov., isolated from seawater in Thailand.</title>
        <authorList>
            <person name="Yoon J."/>
            <person name="Maneerat S."/>
            <person name="Kawai F."/>
            <person name="Yokota A."/>
        </authorList>
    </citation>
    <scope>NUCLEOTIDE SEQUENCE [LARGE SCALE GENOMIC DNA]</scope>
    <source>
        <strain evidence="2 3">SM1T</strain>
    </source>
</reference>
<dbReference type="RefSeq" id="WP_155035133.1">
    <property type="nucleotide sequence ID" value="NZ_JAYMMG010000012.1"/>
</dbReference>